<name>A0ABU0Q2E5_STRAH</name>
<dbReference type="EMBL" id="JAUSYA010000001">
    <property type="protein sequence ID" value="MDQ0684831.1"/>
    <property type="molecule type" value="Genomic_DNA"/>
</dbReference>
<keyword evidence="1" id="KW-1133">Transmembrane helix</keyword>
<organism evidence="2 3">
    <name type="scientific">Streptomyces achromogenes</name>
    <dbReference type="NCBI Taxonomy" id="67255"/>
    <lineage>
        <taxon>Bacteria</taxon>
        <taxon>Bacillati</taxon>
        <taxon>Actinomycetota</taxon>
        <taxon>Actinomycetes</taxon>
        <taxon>Kitasatosporales</taxon>
        <taxon>Streptomycetaceae</taxon>
        <taxon>Streptomyces</taxon>
    </lineage>
</organism>
<feature type="transmembrane region" description="Helical" evidence="1">
    <location>
        <begin position="179"/>
        <end position="197"/>
    </location>
</feature>
<comment type="caution">
    <text evidence="2">The sequence shown here is derived from an EMBL/GenBank/DDBJ whole genome shotgun (WGS) entry which is preliminary data.</text>
</comment>
<evidence type="ECO:0000313" key="2">
    <source>
        <dbReference type="EMBL" id="MDQ0684831.1"/>
    </source>
</evidence>
<feature type="transmembrane region" description="Helical" evidence="1">
    <location>
        <begin position="131"/>
        <end position="159"/>
    </location>
</feature>
<accession>A0ABU0Q2E5</accession>
<reference evidence="2 3" key="1">
    <citation type="submission" date="2023-07" db="EMBL/GenBank/DDBJ databases">
        <title>Comparative genomics of wheat-associated soil bacteria to identify genetic determinants of phenazine resistance.</title>
        <authorList>
            <person name="Mouncey N."/>
        </authorList>
    </citation>
    <scope>NUCLEOTIDE SEQUENCE [LARGE SCALE GENOMIC DNA]</scope>
    <source>
        <strain evidence="2 3">W4I19-2</strain>
    </source>
</reference>
<proteinExistence type="predicted"/>
<dbReference type="Proteomes" id="UP001243364">
    <property type="component" value="Unassembled WGS sequence"/>
</dbReference>
<keyword evidence="1" id="KW-0472">Membrane</keyword>
<evidence type="ECO:0008006" key="4">
    <source>
        <dbReference type="Google" id="ProtNLM"/>
    </source>
</evidence>
<keyword evidence="1" id="KW-0812">Transmembrane</keyword>
<sequence>MTWTAPDGHIPVNHDYVDPSFARREWYSDAYSYGAGAGWNGGPADSVHTGGPPAASDPGWDPVEELAYLMQEAVTAEQTARVPPPRGEPASGGDFLDPMESLAQITAQLPPPRSSSAGHRRIRGGKLRLKWLQTGSFVIVALVAVIVAMVSVFGGMVAYRPLQNITSGAGHGMVPSWPLLVYGPWMVASLSILRTALHQRRAVHSWFIVLLFSSVAIMLCIAQADRTFTGIAGASLPALASLACFQQLVRQITLTLPPRQGTRRHRQ</sequence>
<feature type="transmembrane region" description="Helical" evidence="1">
    <location>
        <begin position="204"/>
        <end position="224"/>
    </location>
</feature>
<gene>
    <name evidence="2" type="ORF">QFZ56_003794</name>
</gene>
<evidence type="ECO:0000313" key="3">
    <source>
        <dbReference type="Proteomes" id="UP001243364"/>
    </source>
</evidence>
<evidence type="ECO:0000256" key="1">
    <source>
        <dbReference type="SAM" id="Phobius"/>
    </source>
</evidence>
<keyword evidence="3" id="KW-1185">Reference proteome</keyword>
<feature type="transmembrane region" description="Helical" evidence="1">
    <location>
        <begin position="230"/>
        <end position="249"/>
    </location>
</feature>
<protein>
    <recommendedName>
        <fullName evidence="4">DUF2637 domain-containing protein</fullName>
    </recommendedName>
</protein>